<comment type="similarity">
    <text evidence="1">Belongs to the UPF0312 family.</text>
</comment>
<name>A0A917RQZ6_9NOCA</name>
<accession>A0A917RQZ6</accession>
<dbReference type="InterPro" id="IPR036761">
    <property type="entry name" value="TTHA0802/YceI-like_sf"/>
</dbReference>
<feature type="domain" description="Lipid/polyisoprenoid-binding YceI-like" evidence="2">
    <location>
        <begin position="97"/>
        <end position="265"/>
    </location>
</feature>
<dbReference type="InterPro" id="IPR013784">
    <property type="entry name" value="Carb-bd-like_fold"/>
</dbReference>
<dbReference type="InterPro" id="IPR007372">
    <property type="entry name" value="Lipid/polyisoprenoid-bd_YceI"/>
</dbReference>
<reference evidence="3" key="1">
    <citation type="journal article" date="2014" name="Int. J. Syst. Evol. Microbiol.">
        <title>Complete genome sequence of Corynebacterium casei LMG S-19264T (=DSM 44701T), isolated from a smear-ripened cheese.</title>
        <authorList>
            <consortium name="US DOE Joint Genome Institute (JGI-PGF)"/>
            <person name="Walter F."/>
            <person name="Albersmeier A."/>
            <person name="Kalinowski J."/>
            <person name="Ruckert C."/>
        </authorList>
    </citation>
    <scope>NUCLEOTIDE SEQUENCE</scope>
    <source>
        <strain evidence="3">CGMCC 4.3508</strain>
    </source>
</reference>
<comment type="caution">
    <text evidence="3">The sequence shown here is derived from an EMBL/GenBank/DDBJ whole genome shotgun (WGS) entry which is preliminary data.</text>
</comment>
<evidence type="ECO:0000259" key="2">
    <source>
        <dbReference type="SMART" id="SM00867"/>
    </source>
</evidence>
<protein>
    <recommendedName>
        <fullName evidence="2">Lipid/polyisoprenoid-binding YceI-like domain-containing protein</fullName>
    </recommendedName>
</protein>
<dbReference type="SMART" id="SM00867">
    <property type="entry name" value="YceI"/>
    <property type="match status" value="1"/>
</dbReference>
<dbReference type="Proteomes" id="UP000638263">
    <property type="component" value="Unassembled WGS sequence"/>
</dbReference>
<dbReference type="GO" id="GO:0030246">
    <property type="term" value="F:carbohydrate binding"/>
    <property type="evidence" value="ECO:0007669"/>
    <property type="project" value="InterPro"/>
</dbReference>
<dbReference type="EMBL" id="BMMH01000007">
    <property type="protein sequence ID" value="GGL20244.1"/>
    <property type="molecule type" value="Genomic_DNA"/>
</dbReference>
<dbReference type="RefSeq" id="WP_058853797.1">
    <property type="nucleotide sequence ID" value="NZ_BMMH01000007.1"/>
</dbReference>
<evidence type="ECO:0000313" key="3">
    <source>
        <dbReference type="EMBL" id="GGL20244.1"/>
    </source>
</evidence>
<proteinExistence type="inferred from homology"/>
<dbReference type="AlphaFoldDB" id="A0A917RQZ6"/>
<evidence type="ECO:0000313" key="4">
    <source>
        <dbReference type="Proteomes" id="UP000638263"/>
    </source>
</evidence>
<dbReference type="Pfam" id="PF04264">
    <property type="entry name" value="YceI"/>
    <property type="match status" value="1"/>
</dbReference>
<dbReference type="PANTHER" id="PTHR34406">
    <property type="entry name" value="PROTEIN YCEI"/>
    <property type="match status" value="1"/>
</dbReference>
<dbReference type="Gene3D" id="2.40.128.110">
    <property type="entry name" value="Lipid/polyisoprenoid-binding, YceI-like"/>
    <property type="match status" value="1"/>
</dbReference>
<dbReference type="Gene3D" id="2.60.40.1120">
    <property type="entry name" value="Carboxypeptidase-like, regulatory domain"/>
    <property type="match status" value="1"/>
</dbReference>
<organism evidence="3 4">
    <name type="scientific">Nocardia jinanensis</name>
    <dbReference type="NCBI Taxonomy" id="382504"/>
    <lineage>
        <taxon>Bacteria</taxon>
        <taxon>Bacillati</taxon>
        <taxon>Actinomycetota</taxon>
        <taxon>Actinomycetes</taxon>
        <taxon>Mycobacteriales</taxon>
        <taxon>Nocardiaceae</taxon>
        <taxon>Nocardia</taxon>
    </lineage>
</organism>
<reference evidence="3" key="2">
    <citation type="submission" date="2020-09" db="EMBL/GenBank/DDBJ databases">
        <authorList>
            <person name="Sun Q."/>
            <person name="Zhou Y."/>
        </authorList>
    </citation>
    <scope>NUCLEOTIDE SEQUENCE</scope>
    <source>
        <strain evidence="3">CGMCC 4.3508</strain>
    </source>
</reference>
<dbReference type="PANTHER" id="PTHR34406:SF1">
    <property type="entry name" value="PROTEIN YCEI"/>
    <property type="match status" value="1"/>
</dbReference>
<dbReference type="SUPFAM" id="SSF101874">
    <property type="entry name" value="YceI-like"/>
    <property type="match status" value="1"/>
</dbReference>
<gene>
    <name evidence="3" type="ORF">GCM10011588_38800</name>
</gene>
<sequence length="274" mass="28826">MSGVTGRIHGADGWPVPEAVLTVTDMRGRQICRAVADENGAVSTEPVRPGVHTAVITAAGYQPAARAVQISSSGSGMLGEIALVPVVDAVALPPAGPWTIDPVHSSVIATARHLGISSIKARFAEVSGRLDIAERFEQTSGYAEIKAATIDTGIDMRDTHLRSSDFLDVENYPLISFISNGLSRTGGDTWVMSGELSLHGQRRAVDLALTYGGFGPDPWGGVRAAFHAEATLRRDDFAIDYNAVVRAGVAAIGTTVKIDLDIQVVQGDQLPESA</sequence>
<keyword evidence="4" id="KW-1185">Reference proteome</keyword>
<evidence type="ECO:0000256" key="1">
    <source>
        <dbReference type="ARBA" id="ARBA00008812"/>
    </source>
</evidence>
<dbReference type="SUPFAM" id="SSF49452">
    <property type="entry name" value="Starch-binding domain-like"/>
    <property type="match status" value="1"/>
</dbReference>
<dbReference type="Pfam" id="PF13620">
    <property type="entry name" value="CarboxypepD_reg"/>
    <property type="match status" value="1"/>
</dbReference>